<evidence type="ECO:0000256" key="4">
    <source>
        <dbReference type="ARBA" id="ARBA00023136"/>
    </source>
</evidence>
<accession>A0AAD9BHQ8</accession>
<feature type="transmembrane region" description="Helical" evidence="5">
    <location>
        <begin position="353"/>
        <end position="373"/>
    </location>
</feature>
<dbReference type="InterPro" id="IPR019372">
    <property type="entry name" value="LHFPL"/>
</dbReference>
<keyword evidence="7" id="KW-1185">Reference proteome</keyword>
<feature type="transmembrane region" description="Helical" evidence="5">
    <location>
        <begin position="99"/>
        <end position="121"/>
    </location>
</feature>
<dbReference type="Proteomes" id="UP001228049">
    <property type="component" value="Unassembled WGS sequence"/>
</dbReference>
<feature type="transmembrane region" description="Helical" evidence="5">
    <location>
        <begin position="12"/>
        <end position="31"/>
    </location>
</feature>
<dbReference type="GO" id="GO:0016020">
    <property type="term" value="C:membrane"/>
    <property type="evidence" value="ECO:0007669"/>
    <property type="project" value="UniProtKB-SubCell"/>
</dbReference>
<feature type="transmembrane region" description="Helical" evidence="5">
    <location>
        <begin position="128"/>
        <end position="145"/>
    </location>
</feature>
<dbReference type="EMBL" id="JASDAP010000022">
    <property type="protein sequence ID" value="KAK1884070.1"/>
    <property type="molecule type" value="Genomic_DNA"/>
</dbReference>
<keyword evidence="4 5" id="KW-0472">Membrane</keyword>
<keyword evidence="3 5" id="KW-1133">Transmembrane helix</keyword>
<evidence type="ECO:0000256" key="1">
    <source>
        <dbReference type="ARBA" id="ARBA00004141"/>
    </source>
</evidence>
<dbReference type="PANTHER" id="PTHR12489:SF19">
    <property type="entry name" value="LHFPL TETRASPAN SUBFAMILY MEMBER 2 PROTEIN"/>
    <property type="match status" value="1"/>
</dbReference>
<gene>
    <name evidence="6" type="ORF">KUDE01_022392</name>
</gene>
<proteinExistence type="predicted"/>
<protein>
    <submittedName>
        <fullName evidence="6">LHFPL tetraspan subfamily member 2a protein</fullName>
    </submittedName>
</protein>
<evidence type="ECO:0000313" key="6">
    <source>
        <dbReference type="EMBL" id="KAK1884070.1"/>
    </source>
</evidence>
<comment type="subcellular location">
    <subcellularLocation>
        <location evidence="1">Membrane</location>
        <topology evidence="1">Multi-pass membrane protein</topology>
    </subcellularLocation>
</comment>
<evidence type="ECO:0000313" key="7">
    <source>
        <dbReference type="Proteomes" id="UP001228049"/>
    </source>
</evidence>
<comment type="caution">
    <text evidence="6">The sequence shown here is derived from an EMBL/GenBank/DDBJ whole genome shotgun (WGS) entry which is preliminary data.</text>
</comment>
<dbReference type="AlphaFoldDB" id="A0AAD9BHQ8"/>
<organism evidence="6 7">
    <name type="scientific">Dissostichus eleginoides</name>
    <name type="common">Patagonian toothfish</name>
    <name type="synonym">Dissostichus amissus</name>
    <dbReference type="NCBI Taxonomy" id="100907"/>
    <lineage>
        <taxon>Eukaryota</taxon>
        <taxon>Metazoa</taxon>
        <taxon>Chordata</taxon>
        <taxon>Craniata</taxon>
        <taxon>Vertebrata</taxon>
        <taxon>Euteleostomi</taxon>
        <taxon>Actinopterygii</taxon>
        <taxon>Neopterygii</taxon>
        <taxon>Teleostei</taxon>
        <taxon>Neoteleostei</taxon>
        <taxon>Acanthomorphata</taxon>
        <taxon>Eupercaria</taxon>
        <taxon>Perciformes</taxon>
        <taxon>Notothenioidei</taxon>
        <taxon>Nototheniidae</taxon>
        <taxon>Dissostichus</taxon>
    </lineage>
</organism>
<reference evidence="6" key="1">
    <citation type="submission" date="2023-04" db="EMBL/GenBank/DDBJ databases">
        <title>Chromosome-level genome of Chaenocephalus aceratus.</title>
        <authorList>
            <person name="Park H."/>
        </authorList>
    </citation>
    <scope>NUCLEOTIDE SEQUENCE</scope>
    <source>
        <strain evidence="6">DE</strain>
        <tissue evidence="6">Muscle</tissue>
    </source>
</reference>
<name>A0AAD9BHQ8_DISEL</name>
<keyword evidence="2 5" id="KW-0812">Transmembrane</keyword>
<evidence type="ECO:0000256" key="5">
    <source>
        <dbReference type="SAM" id="Phobius"/>
    </source>
</evidence>
<dbReference type="Pfam" id="PF10242">
    <property type="entry name" value="L_HMGIC_fpl"/>
    <property type="match status" value="2"/>
</dbReference>
<sequence length="398" mass="42856">MCHVIVTCRSMLWTLLSIVAAFGELIAFMSTDWLVGFPRTPDAVYGPHGATTAGEAYRPTLGIYGRCIKLPHLKRGILCGPYAIHFGEIASGFWQATSIFLAAGILLLCAVAFISVFTMCFQSIMKKSIFNVCGLLQGIAAFIKVNEKLYFQLNTVITSATAPTTRTMCLIFVEPYVNFTRATLTLGSVVIMAVLPHSCLFGAGPNRKRLKADNLLLIPTAGRDKTQNLFTFSNISQFMRGLNVSFHAGHRGSAGGGKTLQVPTSCCSPHSDGQEGPDPDPGLYFLPWQLPWDALDATMALMAGSVFVPESGDGLFLILGLMLYPAGWGSDKVQLYCGADAAPYRAGLCSMGWAFYTAMGGTVLTFLCAVFSAQAEIATSSDKVQEEIEEGKSLICLL</sequence>
<feature type="transmembrane region" description="Helical" evidence="5">
    <location>
        <begin position="182"/>
        <end position="203"/>
    </location>
</feature>
<evidence type="ECO:0000256" key="2">
    <source>
        <dbReference type="ARBA" id="ARBA00022692"/>
    </source>
</evidence>
<evidence type="ECO:0000256" key="3">
    <source>
        <dbReference type="ARBA" id="ARBA00022989"/>
    </source>
</evidence>
<dbReference type="PANTHER" id="PTHR12489">
    <property type="entry name" value="LIPOMA HMGIC FUSION PARTNER-LIKE PROTEIN"/>
    <property type="match status" value="1"/>
</dbReference>